<dbReference type="GO" id="GO:0001664">
    <property type="term" value="F:G protein-coupled receptor binding"/>
    <property type="evidence" value="ECO:0007669"/>
    <property type="project" value="TreeGrafter"/>
</dbReference>
<evidence type="ECO:0000313" key="6">
    <source>
        <dbReference type="Proteomes" id="UP001152561"/>
    </source>
</evidence>
<dbReference type="GO" id="GO:0005525">
    <property type="term" value="F:GTP binding"/>
    <property type="evidence" value="ECO:0007669"/>
    <property type="project" value="UniProtKB-KW"/>
</dbReference>
<evidence type="ECO:0000256" key="2">
    <source>
        <dbReference type="ARBA" id="ARBA00023134"/>
    </source>
</evidence>
<dbReference type="OrthoDB" id="5817230at2759"/>
<keyword evidence="3" id="KW-0807">Transducer</keyword>
<dbReference type="PANTHER" id="PTHR10218">
    <property type="entry name" value="GTP-BINDING PROTEIN ALPHA SUBUNIT"/>
    <property type="match status" value="1"/>
</dbReference>
<gene>
    <name evidence="5" type="ORF">K7X08_030037</name>
</gene>
<keyword evidence="1 4" id="KW-0547">Nucleotide-binding</keyword>
<feature type="binding site" evidence="4">
    <location>
        <position position="140"/>
    </location>
    <ligand>
        <name>GTP</name>
        <dbReference type="ChEBI" id="CHEBI:37565"/>
    </ligand>
</feature>
<dbReference type="AlphaFoldDB" id="A0A9Q1LJX2"/>
<dbReference type="InterPro" id="IPR027417">
    <property type="entry name" value="P-loop_NTPase"/>
</dbReference>
<reference evidence="6" key="1">
    <citation type="journal article" date="2023" name="Proc. Natl. Acad. Sci. U.S.A.">
        <title>Genomic and structural basis for evolution of tropane alkaloid biosynthesis.</title>
        <authorList>
            <person name="Wanga Y.-J."/>
            <person name="Taina T."/>
            <person name="Yua J.-Y."/>
            <person name="Lia J."/>
            <person name="Xua B."/>
            <person name="Chenc J."/>
            <person name="D'Auriad J.C."/>
            <person name="Huanga J.-P."/>
            <person name="Huanga S.-X."/>
        </authorList>
    </citation>
    <scope>NUCLEOTIDE SEQUENCE [LARGE SCALE GENOMIC DNA]</scope>
    <source>
        <strain evidence="6">cv. KIB-2019</strain>
    </source>
</reference>
<dbReference type="GO" id="GO:0005737">
    <property type="term" value="C:cytoplasm"/>
    <property type="evidence" value="ECO:0007669"/>
    <property type="project" value="TreeGrafter"/>
</dbReference>
<dbReference type="GO" id="GO:0005834">
    <property type="term" value="C:heterotrimeric G-protein complex"/>
    <property type="evidence" value="ECO:0007669"/>
    <property type="project" value="TreeGrafter"/>
</dbReference>
<organism evidence="5 6">
    <name type="scientific">Anisodus acutangulus</name>
    <dbReference type="NCBI Taxonomy" id="402998"/>
    <lineage>
        <taxon>Eukaryota</taxon>
        <taxon>Viridiplantae</taxon>
        <taxon>Streptophyta</taxon>
        <taxon>Embryophyta</taxon>
        <taxon>Tracheophyta</taxon>
        <taxon>Spermatophyta</taxon>
        <taxon>Magnoliopsida</taxon>
        <taxon>eudicotyledons</taxon>
        <taxon>Gunneridae</taxon>
        <taxon>Pentapetalae</taxon>
        <taxon>asterids</taxon>
        <taxon>lamiids</taxon>
        <taxon>Solanales</taxon>
        <taxon>Solanaceae</taxon>
        <taxon>Solanoideae</taxon>
        <taxon>Hyoscyameae</taxon>
        <taxon>Anisodus</taxon>
    </lineage>
</organism>
<keyword evidence="6" id="KW-1185">Reference proteome</keyword>
<dbReference type="Gene3D" id="3.40.50.300">
    <property type="entry name" value="P-loop containing nucleotide triphosphate hydrolases"/>
    <property type="match status" value="1"/>
</dbReference>
<dbReference type="Proteomes" id="UP001152561">
    <property type="component" value="Unassembled WGS sequence"/>
</dbReference>
<sequence length="158" mass="18433">MSSLSHGNVSRYQLIGVNANGINEGCKWVEMFALSDYLIRCGLFQRTTVVVHIKELLETMVRYPCFKEIPFVLILNKYDLFEKKVARVPLDSCESSLSPVQTHYSNLSLANRAYYYVPMKFKDLYTSLTGRKLFVWQARARDRMIVDEAFKFIREVLK</sequence>
<protein>
    <submittedName>
        <fullName evidence="5">Uncharacterized protein</fullName>
    </submittedName>
</protein>
<dbReference type="InterPro" id="IPR001019">
    <property type="entry name" value="Gprotein_alpha_su"/>
</dbReference>
<dbReference type="PANTHER" id="PTHR10218:SF337">
    <property type="entry name" value="EXTRA-LARGE GUANINE NUCLEOTIDE-BINDING PROTEIN 3"/>
    <property type="match status" value="1"/>
</dbReference>
<dbReference type="EMBL" id="JAJAGQ010000017">
    <property type="protein sequence ID" value="KAJ8538741.1"/>
    <property type="molecule type" value="Genomic_DNA"/>
</dbReference>
<evidence type="ECO:0000256" key="1">
    <source>
        <dbReference type="ARBA" id="ARBA00022741"/>
    </source>
</evidence>
<evidence type="ECO:0000256" key="3">
    <source>
        <dbReference type="ARBA" id="ARBA00023224"/>
    </source>
</evidence>
<keyword evidence="2 4" id="KW-0342">GTP-binding</keyword>
<proteinExistence type="predicted"/>
<evidence type="ECO:0000313" key="5">
    <source>
        <dbReference type="EMBL" id="KAJ8538741.1"/>
    </source>
</evidence>
<dbReference type="GO" id="GO:0031683">
    <property type="term" value="F:G-protein beta/gamma-subunit complex binding"/>
    <property type="evidence" value="ECO:0007669"/>
    <property type="project" value="InterPro"/>
</dbReference>
<dbReference type="Pfam" id="PF00503">
    <property type="entry name" value="G-alpha"/>
    <property type="match status" value="1"/>
</dbReference>
<evidence type="ECO:0000256" key="4">
    <source>
        <dbReference type="PIRSR" id="PIRSR601019-1"/>
    </source>
</evidence>
<accession>A0A9Q1LJX2</accession>
<feature type="binding site" evidence="4">
    <location>
        <begin position="76"/>
        <end position="79"/>
    </location>
    <ligand>
        <name>GTP</name>
        <dbReference type="ChEBI" id="CHEBI:37565"/>
    </ligand>
</feature>
<dbReference type="GO" id="GO:0007188">
    <property type="term" value="P:adenylate cyclase-modulating G protein-coupled receptor signaling pathway"/>
    <property type="evidence" value="ECO:0007669"/>
    <property type="project" value="TreeGrafter"/>
</dbReference>
<name>A0A9Q1LJX2_9SOLA</name>
<dbReference type="SUPFAM" id="SSF52540">
    <property type="entry name" value="P-loop containing nucleoside triphosphate hydrolases"/>
    <property type="match status" value="1"/>
</dbReference>
<dbReference type="GO" id="GO:0003924">
    <property type="term" value="F:GTPase activity"/>
    <property type="evidence" value="ECO:0007669"/>
    <property type="project" value="InterPro"/>
</dbReference>
<comment type="caution">
    <text evidence="5">The sequence shown here is derived from an EMBL/GenBank/DDBJ whole genome shotgun (WGS) entry which is preliminary data.</text>
</comment>